<reference evidence="3" key="1">
    <citation type="submission" date="2022-12" db="EMBL/GenBank/DDBJ databases">
        <title>Genome assemblies of Blomia tropicalis.</title>
        <authorList>
            <person name="Cui Y."/>
        </authorList>
    </citation>
    <scope>NUCLEOTIDE SEQUENCE</scope>
    <source>
        <tissue evidence="3">Adult mites</tissue>
    </source>
</reference>
<evidence type="ECO:0000256" key="2">
    <source>
        <dbReference type="SAM" id="MobiDB-lite"/>
    </source>
</evidence>
<keyword evidence="4" id="KW-1185">Reference proteome</keyword>
<feature type="coiled-coil region" evidence="1">
    <location>
        <begin position="51"/>
        <end position="85"/>
    </location>
</feature>
<dbReference type="AlphaFoldDB" id="A0A9Q0MHI4"/>
<evidence type="ECO:0000313" key="4">
    <source>
        <dbReference type="Proteomes" id="UP001142055"/>
    </source>
</evidence>
<proteinExistence type="predicted"/>
<organism evidence="3 4">
    <name type="scientific">Blomia tropicalis</name>
    <name type="common">Mite</name>
    <dbReference type="NCBI Taxonomy" id="40697"/>
    <lineage>
        <taxon>Eukaryota</taxon>
        <taxon>Metazoa</taxon>
        <taxon>Ecdysozoa</taxon>
        <taxon>Arthropoda</taxon>
        <taxon>Chelicerata</taxon>
        <taxon>Arachnida</taxon>
        <taxon>Acari</taxon>
        <taxon>Acariformes</taxon>
        <taxon>Sarcoptiformes</taxon>
        <taxon>Astigmata</taxon>
        <taxon>Glycyphagoidea</taxon>
        <taxon>Echimyopodidae</taxon>
        <taxon>Blomia</taxon>
    </lineage>
</organism>
<accession>A0A9Q0MHI4</accession>
<evidence type="ECO:0000256" key="1">
    <source>
        <dbReference type="SAM" id="Coils"/>
    </source>
</evidence>
<keyword evidence="1" id="KW-0175">Coiled coil</keyword>
<dbReference type="Proteomes" id="UP001142055">
    <property type="component" value="Chromosome 1"/>
</dbReference>
<feature type="region of interest" description="Disordered" evidence="2">
    <location>
        <begin position="234"/>
        <end position="292"/>
    </location>
</feature>
<comment type="caution">
    <text evidence="3">The sequence shown here is derived from an EMBL/GenBank/DDBJ whole genome shotgun (WGS) entry which is preliminary data.</text>
</comment>
<evidence type="ECO:0000313" key="3">
    <source>
        <dbReference type="EMBL" id="KAJ6225574.1"/>
    </source>
</evidence>
<dbReference type="EMBL" id="JAPWDV010000001">
    <property type="protein sequence ID" value="KAJ6225574.1"/>
    <property type="molecule type" value="Genomic_DNA"/>
</dbReference>
<gene>
    <name evidence="3" type="ORF">RDWZM_004119</name>
</gene>
<name>A0A9Q0MHI4_BLOTA</name>
<protein>
    <submittedName>
        <fullName evidence="3">Uncharacterized protein</fullName>
    </submittedName>
</protein>
<sequence>MTTNFGSNHSTNGMMSYQLFNQINKESTNQNSTFNSDSVVTDILYRVIEENNEREIKMVELQTNVENLKAQIAFLNEKLERMDEVISSLSGNKNSQEETMENQLIDMSNEIEVIDLDEMNHGDDLKTNVEKFSKHQSKEIEVIDLDEMNHGDDLKTNDEKIIKHQSKENDVKQERSSLPSNSFSNQQNVLDTQEQLFCQFNSKLEVILNEIKTLRMQSDKNLVTNEVEIQKVEDTEDQVPRKRGRPRKNPLIVENQRPPSKRKIQTPRYLQIDETEDEKPTKRTRGRPRKLNYYEQKFL</sequence>